<dbReference type="Pfam" id="PF00702">
    <property type="entry name" value="Hydrolase"/>
    <property type="match status" value="1"/>
</dbReference>
<dbReference type="PANTHER" id="PTHR43316">
    <property type="entry name" value="HYDROLASE, HALOACID DELAHOGENASE-RELATED"/>
    <property type="match status" value="1"/>
</dbReference>
<dbReference type="GO" id="GO:0019120">
    <property type="term" value="F:hydrolase activity, acting on acid halide bonds, in C-halide compounds"/>
    <property type="evidence" value="ECO:0007669"/>
    <property type="project" value="InterPro"/>
</dbReference>
<dbReference type="SUPFAM" id="SSF56784">
    <property type="entry name" value="HAD-like"/>
    <property type="match status" value="1"/>
</dbReference>
<dbReference type="AlphaFoldDB" id="A0A5B0G8D5"/>
<dbReference type="InterPro" id="IPR006439">
    <property type="entry name" value="HAD-SF_hydro_IA"/>
</dbReference>
<dbReference type="RefSeq" id="WP_149676165.1">
    <property type="nucleotide sequence ID" value="NZ_VTUZ01000063.1"/>
</dbReference>
<comment type="caution">
    <text evidence="2">The sequence shown here is derived from an EMBL/GenBank/DDBJ whole genome shotgun (WGS) entry which is preliminary data.</text>
</comment>
<dbReference type="Gene3D" id="3.40.50.1000">
    <property type="entry name" value="HAD superfamily/HAD-like"/>
    <property type="match status" value="1"/>
</dbReference>
<evidence type="ECO:0000256" key="1">
    <source>
        <dbReference type="ARBA" id="ARBA00022801"/>
    </source>
</evidence>
<evidence type="ECO:0000313" key="3">
    <source>
        <dbReference type="Proteomes" id="UP000325273"/>
    </source>
</evidence>
<reference evidence="2 3" key="1">
    <citation type="submission" date="2019-08" db="EMBL/GenBank/DDBJ databases">
        <title>Paraburkholderia sp. DCY113.</title>
        <authorList>
            <person name="Kang J."/>
        </authorList>
    </citation>
    <scope>NUCLEOTIDE SEQUENCE [LARGE SCALE GENOMIC DNA]</scope>
    <source>
        <strain evidence="2 3">DCY113</strain>
    </source>
</reference>
<dbReference type="PRINTS" id="PR00413">
    <property type="entry name" value="HADHALOGNASE"/>
</dbReference>
<dbReference type="InterPro" id="IPR006328">
    <property type="entry name" value="2-HAD"/>
</dbReference>
<dbReference type="Proteomes" id="UP000325273">
    <property type="component" value="Unassembled WGS sequence"/>
</dbReference>
<sequence length="241" mass="27237">MALTDFKALTFDCYGTLIDWESGIASGLSELASRAPEPLARDEILEAHARHESYQQKMTPAMPYDQLLRVVYKRLAEEWGLRYSWAEAVAYGASVGDWPAFPDSASTLQYLKKYFKLVVVSNVDNRSFSASNAKLAVDFDAIVTAEDVGSYKPSRNNFEYLFSTLSSMGIAKDDTLHVADSVYHDHQPASEMQLRSCWIQRRYEQRGFGANMKYSVEPSVDYKFTSMAQLVKAHHEDLARA</sequence>
<dbReference type="NCBIfam" id="TIGR01493">
    <property type="entry name" value="HAD-SF-IA-v2"/>
    <property type="match status" value="1"/>
</dbReference>
<protein>
    <submittedName>
        <fullName evidence="2">Haloacid dehalogenase type II</fullName>
    </submittedName>
</protein>
<dbReference type="InterPro" id="IPR036412">
    <property type="entry name" value="HAD-like_sf"/>
</dbReference>
<organism evidence="2 3">
    <name type="scientific">Paraburkholderia panacisoli</name>
    <dbReference type="NCBI Taxonomy" id="2603818"/>
    <lineage>
        <taxon>Bacteria</taxon>
        <taxon>Pseudomonadati</taxon>
        <taxon>Pseudomonadota</taxon>
        <taxon>Betaproteobacteria</taxon>
        <taxon>Burkholderiales</taxon>
        <taxon>Burkholderiaceae</taxon>
        <taxon>Paraburkholderia</taxon>
    </lineage>
</organism>
<dbReference type="SFLD" id="SFLDS00003">
    <property type="entry name" value="Haloacid_Dehalogenase"/>
    <property type="match status" value="1"/>
</dbReference>
<dbReference type="InterPro" id="IPR051540">
    <property type="entry name" value="S-2-haloacid_dehalogenase"/>
</dbReference>
<gene>
    <name evidence="2" type="ORF">FVF58_45800</name>
</gene>
<dbReference type="Gene3D" id="1.10.150.750">
    <property type="match status" value="1"/>
</dbReference>
<name>A0A5B0G8D5_9BURK</name>
<dbReference type="PANTHER" id="PTHR43316:SF9">
    <property type="entry name" value="ACID DEHALOGENASE, PUTATIVE (AFU_ORTHOLOGUE AFUA_6G14460)-RELATED"/>
    <property type="match status" value="1"/>
</dbReference>
<proteinExistence type="predicted"/>
<accession>A0A5B0G8D5</accession>
<keyword evidence="3" id="KW-1185">Reference proteome</keyword>
<keyword evidence="1" id="KW-0378">Hydrolase</keyword>
<dbReference type="NCBIfam" id="TIGR01428">
    <property type="entry name" value="HAD_type_II"/>
    <property type="match status" value="1"/>
</dbReference>
<dbReference type="InterPro" id="IPR023214">
    <property type="entry name" value="HAD_sf"/>
</dbReference>
<evidence type="ECO:0000313" key="2">
    <source>
        <dbReference type="EMBL" id="KAA0998199.1"/>
    </source>
</evidence>
<dbReference type="EMBL" id="VTUZ01000063">
    <property type="protein sequence ID" value="KAA0998199.1"/>
    <property type="molecule type" value="Genomic_DNA"/>
</dbReference>
<dbReference type="SFLD" id="SFLDG01129">
    <property type="entry name" value="C1.5:_HAD__Beta-PGM__Phosphata"/>
    <property type="match status" value="1"/>
</dbReference>